<sequence length="491" mass="54643">MATVIYFILIALFIIPTHTLSQSNDDDGFVSLLLSEKGVNFAKDVLIEQAISSLAPLQLPQIITKSVRVPIIGNINMGISNITIFQVNVSSSSITLNNNNTGEISIVASGATANLSMNWSYSCHSWGFFPIQIADKGEASIQVEGMDVKLNLGLEYEGGTLKLSPLECGCFVKDIAIILDGGLSWLYQGFINAFEGQIRSAVESTVNNKIREGILKLDSLLQTLPKEVPVDDIASLNVTLINKPLFEDFSIGLEINGLFTAKNSSMVPKYYHKNSLPSVDSRHLRKMLGISLHEAVFNSASDVYFKADSLRWIVEKVPDQSYLNTNKWRFIVPQLYRKYPNDNMRLNISFATPPILKIHSEEIEANIYSDMIVEVLNDDEIIPVACISVIVKASCYAKIAENNLGGHIDMEDFDLSLKWSKIGNFRMHLIESVMRTFIKTAALPYANSRLTKGFPLPIFRGFTLQNADLIYRKSKIMISTDIGFTGSYNLK</sequence>
<feature type="chain" id="PRO_5021205250" description="Lipid-binding serum glycoprotein C-terminal domain-containing protein" evidence="2">
    <location>
        <begin position="22"/>
        <end position="491"/>
    </location>
</feature>
<dbReference type="STRING" id="3469.A0A4Y7JXI3"/>
<proteinExistence type="predicted"/>
<feature type="signal peptide" evidence="2">
    <location>
        <begin position="1"/>
        <end position="21"/>
    </location>
</feature>
<dbReference type="Proteomes" id="UP000316621">
    <property type="component" value="Chromosome 6"/>
</dbReference>
<evidence type="ECO:0000256" key="2">
    <source>
        <dbReference type="SAM" id="SignalP"/>
    </source>
</evidence>
<dbReference type="AlphaFoldDB" id="A0A4Y7JXI3"/>
<reference evidence="5 6" key="1">
    <citation type="journal article" date="2018" name="Science">
        <title>The opium poppy genome and morphinan production.</title>
        <authorList>
            <person name="Guo L."/>
            <person name="Winzer T."/>
            <person name="Yang X."/>
            <person name="Li Y."/>
            <person name="Ning Z."/>
            <person name="He Z."/>
            <person name="Teodor R."/>
            <person name="Lu Y."/>
            <person name="Bowser T.A."/>
            <person name="Graham I.A."/>
            <person name="Ye K."/>
        </authorList>
    </citation>
    <scope>NUCLEOTIDE SEQUENCE [LARGE SCALE GENOMIC DNA]</scope>
    <source>
        <strain evidence="6">cv. HN1</strain>
        <tissue evidence="5">Leaves</tissue>
    </source>
</reference>
<dbReference type="Gene3D" id="3.15.20.10">
    <property type="entry name" value="Bactericidal permeability-increasing protein, domain 2"/>
    <property type="match status" value="1"/>
</dbReference>
<dbReference type="InterPro" id="IPR017942">
    <property type="entry name" value="Lipid-bd_serum_glycop_N"/>
</dbReference>
<dbReference type="InterPro" id="IPR017943">
    <property type="entry name" value="Bactericidal_perm-incr_a/b_dom"/>
</dbReference>
<accession>A0A4Y7JXI3</accession>
<dbReference type="InterPro" id="IPR030675">
    <property type="entry name" value="BPI/LBP"/>
</dbReference>
<evidence type="ECO:0008006" key="7">
    <source>
        <dbReference type="Google" id="ProtNLM"/>
    </source>
</evidence>
<dbReference type="Gene3D" id="3.15.10.10">
    <property type="entry name" value="Bactericidal permeability-increasing protein, domain 1"/>
    <property type="match status" value="1"/>
</dbReference>
<dbReference type="Gramene" id="RZC65794">
    <property type="protein sequence ID" value="RZC65794"/>
    <property type="gene ID" value="C5167_009488"/>
</dbReference>
<dbReference type="InterPro" id="IPR045897">
    <property type="entry name" value="BPI/LBP_pln"/>
</dbReference>
<dbReference type="InterPro" id="IPR001124">
    <property type="entry name" value="Lipid-bd_serum_glycop_C"/>
</dbReference>
<keyword evidence="2" id="KW-0732">Signal</keyword>
<dbReference type="PANTHER" id="PTHR46801:SF2">
    <property type="entry name" value="LIPOPOLYSACCHARIDE-BINDING PROTEIN"/>
    <property type="match status" value="1"/>
</dbReference>
<dbReference type="EMBL" id="CM010720">
    <property type="protein sequence ID" value="RZC65794.1"/>
    <property type="molecule type" value="Genomic_DNA"/>
</dbReference>
<dbReference type="Pfam" id="PF01273">
    <property type="entry name" value="LBP_BPI_CETP"/>
    <property type="match status" value="1"/>
</dbReference>
<evidence type="ECO:0000313" key="6">
    <source>
        <dbReference type="Proteomes" id="UP000316621"/>
    </source>
</evidence>
<dbReference type="Pfam" id="PF02886">
    <property type="entry name" value="LBP_BPI_CETP_C"/>
    <property type="match status" value="1"/>
</dbReference>
<feature type="domain" description="Lipid-binding serum glycoprotein N-terminal" evidence="3">
    <location>
        <begin position="34"/>
        <end position="264"/>
    </location>
</feature>
<dbReference type="SMART" id="SM00329">
    <property type="entry name" value="BPI2"/>
    <property type="match status" value="1"/>
</dbReference>
<dbReference type="OrthoDB" id="10255543at2759"/>
<keyword evidence="6" id="KW-1185">Reference proteome</keyword>
<keyword evidence="1" id="KW-0325">Glycoprotein</keyword>
<gene>
    <name evidence="5" type="ORF">C5167_009488</name>
</gene>
<evidence type="ECO:0000259" key="4">
    <source>
        <dbReference type="SMART" id="SM00329"/>
    </source>
</evidence>
<dbReference type="PIRSF" id="PIRSF002417">
    <property type="entry name" value="Lipid_binding_protein"/>
    <property type="match status" value="1"/>
</dbReference>
<dbReference type="PANTHER" id="PTHR46801">
    <property type="entry name" value="OS06G0309200 PROTEIN"/>
    <property type="match status" value="1"/>
</dbReference>
<evidence type="ECO:0000259" key="3">
    <source>
        <dbReference type="SMART" id="SM00328"/>
    </source>
</evidence>
<organism evidence="5 6">
    <name type="scientific">Papaver somniferum</name>
    <name type="common">Opium poppy</name>
    <dbReference type="NCBI Taxonomy" id="3469"/>
    <lineage>
        <taxon>Eukaryota</taxon>
        <taxon>Viridiplantae</taxon>
        <taxon>Streptophyta</taxon>
        <taxon>Embryophyta</taxon>
        <taxon>Tracheophyta</taxon>
        <taxon>Spermatophyta</taxon>
        <taxon>Magnoliopsida</taxon>
        <taxon>Ranunculales</taxon>
        <taxon>Papaveraceae</taxon>
        <taxon>Papaveroideae</taxon>
        <taxon>Papaver</taxon>
    </lineage>
</organism>
<dbReference type="GO" id="GO:0005615">
    <property type="term" value="C:extracellular space"/>
    <property type="evidence" value="ECO:0007669"/>
    <property type="project" value="InterPro"/>
</dbReference>
<dbReference type="SMART" id="SM00328">
    <property type="entry name" value="BPI1"/>
    <property type="match status" value="1"/>
</dbReference>
<evidence type="ECO:0000256" key="1">
    <source>
        <dbReference type="ARBA" id="ARBA00023180"/>
    </source>
</evidence>
<dbReference type="SUPFAM" id="SSF55394">
    <property type="entry name" value="Bactericidal permeability-increasing protein, BPI"/>
    <property type="match status" value="2"/>
</dbReference>
<feature type="domain" description="Lipid-binding serum glycoprotein C-terminal" evidence="4">
    <location>
        <begin position="282"/>
        <end position="480"/>
    </location>
</feature>
<dbReference type="OMA" id="WKARKRF"/>
<protein>
    <recommendedName>
        <fullName evidence="7">Lipid-binding serum glycoprotein C-terminal domain-containing protein</fullName>
    </recommendedName>
</protein>
<dbReference type="GO" id="GO:0008289">
    <property type="term" value="F:lipid binding"/>
    <property type="evidence" value="ECO:0007669"/>
    <property type="project" value="InterPro"/>
</dbReference>
<name>A0A4Y7JXI3_PAPSO</name>
<evidence type="ECO:0000313" key="5">
    <source>
        <dbReference type="EMBL" id="RZC65794.1"/>
    </source>
</evidence>